<reference evidence="11" key="1">
    <citation type="submission" date="2021-11" db="EMBL/GenBank/DDBJ databases">
        <authorList>
            <person name="Schell T."/>
        </authorList>
    </citation>
    <scope>NUCLEOTIDE SEQUENCE</scope>
    <source>
        <strain evidence="11">M5</strain>
    </source>
</reference>
<sequence>MSEQEAASQPVEVEEEAPELVDPAVTLKEKCSQTKECAALLEKLNACNDRVASKSATTETCVEEQTDFLHCVDHCVFCSPAFQASKINCSDSIRKLYPNPLKQVDADGRVIYPVVILQFWSFETVFESLIQIQLYFQAQDSEVSTMQLARILLVMTALAVIDSEARWFSFPITFPASFSSLLPFTFNVTTDGTDRGSVTLNIKPKFNREIAGAKVKREVSAVTAEKLGRLNSKESRLISPLTENWEFGLPSGAGLTLGSIASLAGIIWTVIAKNLEYKKEHGELDGKNSTSKAPIQAPPVPPAPSYGSYNGPSYSSDYSIPPHQKPEKGFGGFSKGAKGIKEIQAQAMKGLTRLVGLRDLNSLLHPKPKKGKKKHMQQQYYTQPVYQSSYIYPQQYAPPPAYEPAPIYAPPPAYEPAPVYAPPPAYDPAPVYAPPPAYDPAPAYAPPNDPAPVYAPPAIDSAPAYGPPPTELPVYVPPPQMDAIAPTPQPVPTSVYVPTPVIAQVDVLPPVQYSSINNLPLPMYSSPHTAREIGENPTQTAQQWNGPSVSSFQSDSLPSGSAPVVESIPVEPPSYISIQTNGFLPIFPSLPDPLAPTDNNETPQMPEDTKDVPAFGVTPPPPSVPSSSLPPSAPSSSLLPSRGFRLDDSQPLDPSLSMTIDNSQIAASTVASPNLDGQFELEGTECPEYSIMADDPTPTDTSTENSSMPSGQPLNGA</sequence>
<dbReference type="InterPro" id="IPR003422">
    <property type="entry name" value="Cyt_b-c1_6"/>
</dbReference>
<evidence type="ECO:0000256" key="9">
    <source>
        <dbReference type="SAM" id="MobiDB-lite"/>
    </source>
</evidence>
<keyword evidence="8" id="KW-0472">Membrane</keyword>
<evidence type="ECO:0000313" key="11">
    <source>
        <dbReference type="EMBL" id="CAH0109235.1"/>
    </source>
</evidence>
<organism evidence="11 12">
    <name type="scientific">Daphnia galeata</name>
    <dbReference type="NCBI Taxonomy" id="27404"/>
    <lineage>
        <taxon>Eukaryota</taxon>
        <taxon>Metazoa</taxon>
        <taxon>Ecdysozoa</taxon>
        <taxon>Arthropoda</taxon>
        <taxon>Crustacea</taxon>
        <taxon>Branchiopoda</taxon>
        <taxon>Diplostraca</taxon>
        <taxon>Cladocera</taxon>
        <taxon>Anomopoda</taxon>
        <taxon>Daphniidae</taxon>
        <taxon>Daphnia</taxon>
    </lineage>
</organism>
<feature type="region of interest" description="Disordered" evidence="9">
    <location>
        <begin position="283"/>
        <end position="333"/>
    </location>
</feature>
<keyword evidence="3" id="KW-0813">Transport</keyword>
<dbReference type="Pfam" id="PF02320">
    <property type="entry name" value="UCR_hinge"/>
    <property type="match status" value="1"/>
</dbReference>
<evidence type="ECO:0000259" key="10">
    <source>
        <dbReference type="Pfam" id="PF02320"/>
    </source>
</evidence>
<keyword evidence="12" id="KW-1185">Reference proteome</keyword>
<dbReference type="Proteomes" id="UP000789390">
    <property type="component" value="Unassembled WGS sequence"/>
</dbReference>
<dbReference type="PANTHER" id="PTHR15336:SF0">
    <property type="entry name" value="CYTOCHROME B-C1 COMPLEX SUBUNIT 6, MITOCHONDRIAL"/>
    <property type="match status" value="1"/>
</dbReference>
<evidence type="ECO:0000256" key="8">
    <source>
        <dbReference type="ARBA" id="ARBA00023136"/>
    </source>
</evidence>
<accession>A0A8J2RXN0</accession>
<evidence type="ECO:0000256" key="5">
    <source>
        <dbReference type="ARBA" id="ARBA00022792"/>
    </source>
</evidence>
<dbReference type="EMBL" id="CAKKLH010000292">
    <property type="protein sequence ID" value="CAH0109235.1"/>
    <property type="molecule type" value="Genomic_DNA"/>
</dbReference>
<evidence type="ECO:0000256" key="2">
    <source>
        <dbReference type="ARBA" id="ARBA00006498"/>
    </source>
</evidence>
<dbReference type="GO" id="GO:0005743">
    <property type="term" value="C:mitochondrial inner membrane"/>
    <property type="evidence" value="ECO:0007669"/>
    <property type="project" value="UniProtKB-SubCell"/>
</dbReference>
<feature type="compositionally biased region" description="Polar residues" evidence="9">
    <location>
        <begin position="536"/>
        <end position="559"/>
    </location>
</feature>
<comment type="subcellular location">
    <subcellularLocation>
        <location evidence="1">Mitochondrion inner membrane</location>
        <topology evidence="1">Peripheral membrane protein</topology>
        <orientation evidence="1">Intermembrane side</orientation>
    </subcellularLocation>
</comment>
<comment type="similarity">
    <text evidence="2">Belongs to the UQCRH/QCR6 family.</text>
</comment>
<evidence type="ECO:0000256" key="7">
    <source>
        <dbReference type="ARBA" id="ARBA00023128"/>
    </source>
</evidence>
<dbReference type="InterPro" id="IPR023184">
    <property type="entry name" value="Ubol_cytC_Rdtase_hinge_dom"/>
</dbReference>
<feature type="region of interest" description="Disordered" evidence="9">
    <location>
        <begin position="589"/>
        <end position="655"/>
    </location>
</feature>
<comment type="caution">
    <text evidence="11">The sequence shown here is derived from an EMBL/GenBank/DDBJ whole genome shotgun (WGS) entry which is preliminary data.</text>
</comment>
<keyword evidence="5" id="KW-0999">Mitochondrion inner membrane</keyword>
<feature type="compositionally biased region" description="Low complexity" evidence="9">
    <location>
        <begin position="305"/>
        <end position="319"/>
    </location>
</feature>
<keyword evidence="6" id="KW-0249">Electron transport</keyword>
<evidence type="ECO:0000313" key="12">
    <source>
        <dbReference type="Proteomes" id="UP000789390"/>
    </source>
</evidence>
<dbReference type="AlphaFoldDB" id="A0A8J2RXN0"/>
<protein>
    <recommendedName>
        <fullName evidence="10">Ubiquinol-cytochrome C reductase hinge domain-containing protein</fullName>
    </recommendedName>
</protein>
<feature type="compositionally biased region" description="Low complexity" evidence="9">
    <location>
        <begin position="625"/>
        <end position="641"/>
    </location>
</feature>
<proteinExistence type="inferred from homology"/>
<dbReference type="InterPro" id="IPR036811">
    <property type="entry name" value="Ubol_cytC_Rdtase_hinge_dom_sf"/>
</dbReference>
<feature type="domain" description="Ubiquinol-cytochrome C reductase hinge" evidence="10">
    <location>
        <begin position="22"/>
        <end position="76"/>
    </location>
</feature>
<dbReference type="PANTHER" id="PTHR15336">
    <property type="entry name" value="UBIQUINOL-CYTOCHROME C REDUCTASE COMPLEX 7.8 KDA PROTEIN"/>
    <property type="match status" value="1"/>
</dbReference>
<dbReference type="GO" id="GO:0006122">
    <property type="term" value="P:mitochondrial electron transport, ubiquinol to cytochrome c"/>
    <property type="evidence" value="ECO:0007669"/>
    <property type="project" value="InterPro"/>
</dbReference>
<gene>
    <name evidence="11" type="ORF">DGAL_LOCUS12707</name>
</gene>
<dbReference type="SUPFAM" id="SSF81531">
    <property type="entry name" value="Non-heme 11 kDa protein of cytochrome bc1 complex (Ubiquinol-cytochrome c reductase)"/>
    <property type="match status" value="1"/>
</dbReference>
<dbReference type="Gene3D" id="1.10.287.20">
    <property type="entry name" value="Ubiquinol-cytochrome C reductase hinge domain"/>
    <property type="match status" value="1"/>
</dbReference>
<feature type="region of interest" description="Disordered" evidence="9">
    <location>
        <begin position="527"/>
        <end position="565"/>
    </location>
</feature>
<dbReference type="OrthoDB" id="6373239at2759"/>
<feature type="compositionally biased region" description="Polar residues" evidence="9">
    <location>
        <begin position="698"/>
        <end position="717"/>
    </location>
</feature>
<feature type="region of interest" description="Disordered" evidence="9">
    <location>
        <begin position="685"/>
        <end position="717"/>
    </location>
</feature>
<evidence type="ECO:0000256" key="3">
    <source>
        <dbReference type="ARBA" id="ARBA00022448"/>
    </source>
</evidence>
<evidence type="ECO:0000256" key="6">
    <source>
        <dbReference type="ARBA" id="ARBA00022982"/>
    </source>
</evidence>
<keyword evidence="7" id="KW-0496">Mitochondrion</keyword>
<keyword evidence="4" id="KW-0679">Respiratory chain</keyword>
<name>A0A8J2RXN0_9CRUS</name>
<evidence type="ECO:0000256" key="1">
    <source>
        <dbReference type="ARBA" id="ARBA00004137"/>
    </source>
</evidence>
<evidence type="ECO:0000256" key="4">
    <source>
        <dbReference type="ARBA" id="ARBA00022660"/>
    </source>
</evidence>